<comment type="cofactor">
    <cofactor evidence="7">
        <name>FMN</name>
        <dbReference type="ChEBI" id="CHEBI:58210"/>
    </cofactor>
    <text evidence="7">Binds 1 FMN non-covalently per subunit.</text>
</comment>
<evidence type="ECO:0000259" key="8">
    <source>
        <dbReference type="Pfam" id="PF12724"/>
    </source>
</evidence>
<keyword evidence="5" id="KW-0472">Membrane</keyword>
<evidence type="ECO:0000313" key="10">
    <source>
        <dbReference type="Proteomes" id="UP000006683"/>
    </source>
</evidence>
<dbReference type="PANTHER" id="PTHR38030">
    <property type="entry name" value="PROTOPORPHYRINOGEN IX DEHYDROGENASE [MENAQUINONE]"/>
    <property type="match status" value="1"/>
</dbReference>
<dbReference type="HOGENOM" id="CLU_094839_0_1_6"/>
<evidence type="ECO:0000256" key="3">
    <source>
        <dbReference type="ARBA" id="ARBA00022741"/>
    </source>
</evidence>
<dbReference type="NCBIfam" id="NF008316">
    <property type="entry name" value="PRK11104.1"/>
    <property type="match status" value="1"/>
</dbReference>
<dbReference type="Gene3D" id="3.40.50.360">
    <property type="match status" value="1"/>
</dbReference>
<dbReference type="EC" id="1.3.5.3" evidence="7"/>
<reference evidence="9 10" key="1">
    <citation type="journal article" date="2010" name="Stand. Genomic Sci.">
        <title>Complete genome sequence of Ferrimonas balearica type strain (PAT).</title>
        <authorList>
            <person name="Nolan M."/>
            <person name="Sikorski J."/>
            <person name="Davenport K."/>
            <person name="Lucas S."/>
            <person name="Glavina Del Rio T."/>
            <person name="Tice H."/>
            <person name="Cheng J."/>
            <person name="Goodwin L."/>
            <person name="Pitluck S."/>
            <person name="Liolios K."/>
            <person name="Ivanova N."/>
            <person name="Mavromatis K."/>
            <person name="Ovchinnikova G."/>
            <person name="Pati A."/>
            <person name="Chen A."/>
            <person name="Palaniappan K."/>
            <person name="Land M."/>
            <person name="Hauser L."/>
            <person name="Chang Y."/>
            <person name="Jeffries C."/>
            <person name="Tapia R."/>
            <person name="Brettin T."/>
            <person name="Detter J."/>
            <person name="Han C."/>
            <person name="Yasawong M."/>
            <person name="Rohde M."/>
            <person name="Tindall B."/>
            <person name="Goker M."/>
            <person name="Woyke T."/>
            <person name="Bristow J."/>
            <person name="Eisen J."/>
            <person name="Markowitz V."/>
            <person name="Hugenholtz P."/>
            <person name="Kyrpides N."/>
            <person name="Klenk H."/>
            <person name="Lapidus A."/>
        </authorList>
    </citation>
    <scope>NUCLEOTIDE SEQUENCE [LARGE SCALE GENOMIC DNA]</scope>
    <source>
        <strain evidence="10">DSM 9799 / CCM 4581 / KCTC 23876 / PAT</strain>
    </source>
</reference>
<comment type="subcellular location">
    <subcellularLocation>
        <location evidence="7">Cell inner membrane</location>
        <topology evidence="7">Peripheral membrane protein</topology>
    </subcellularLocation>
</comment>
<comment type="function">
    <text evidence="7">Catalyzes the 6-electron oxidation of protoporphyrinogen IX to form protoporphyrin IX; under anaerobic conditions uses menaquinone as an electron acceptor, under aerobic conditions uses ubiquinone as an electron acceptor.</text>
</comment>
<dbReference type="GO" id="GO:0010181">
    <property type="term" value="F:FMN binding"/>
    <property type="evidence" value="ECO:0007669"/>
    <property type="project" value="UniProtKB-UniRule"/>
</dbReference>
<dbReference type="GO" id="GO:0004729">
    <property type="term" value="F:oxygen-dependent protoporphyrinogen oxidase activity"/>
    <property type="evidence" value="ECO:0007669"/>
    <property type="project" value="InterPro"/>
</dbReference>
<accession>E1SRD7</accession>
<evidence type="ECO:0000256" key="7">
    <source>
        <dbReference type="HAMAP-Rule" id="MF_00853"/>
    </source>
</evidence>
<dbReference type="SUPFAM" id="SSF52218">
    <property type="entry name" value="Flavoproteins"/>
    <property type="match status" value="1"/>
</dbReference>
<sequence length="176" mass="20443">MSKTLLIYASQFGQTHKICQRIAEHLQSQGETVEMKPLAEAPQSLDGYGKVLLACSIYHGKYRPELYQYITDHQAELDAIPNAFFSVNLVARKPHKNAPDTNPYVKQFLQKTPWQPKLLGVFGGVIHYQRYNWFDRNIIRFIMWLTKGPTDPNSHIEYTQWERVDQFATEFAGLRP</sequence>
<comment type="catalytic activity">
    <reaction evidence="7">
        <text>protoporphyrinogen IX + 3 a ubiquinone = protoporphyrin IX + 3 a ubiquinol</text>
        <dbReference type="Rhea" id="RHEA:63936"/>
        <dbReference type="Rhea" id="RHEA-COMP:9565"/>
        <dbReference type="Rhea" id="RHEA-COMP:9566"/>
        <dbReference type="ChEBI" id="CHEBI:16389"/>
        <dbReference type="ChEBI" id="CHEBI:17976"/>
        <dbReference type="ChEBI" id="CHEBI:57306"/>
        <dbReference type="ChEBI" id="CHEBI:57307"/>
    </reaction>
</comment>
<dbReference type="InterPro" id="IPR026816">
    <property type="entry name" value="Flavodoxin_dom"/>
</dbReference>
<evidence type="ECO:0000256" key="6">
    <source>
        <dbReference type="ARBA" id="ARBA00023244"/>
    </source>
</evidence>
<evidence type="ECO:0000256" key="2">
    <source>
        <dbReference type="ARBA" id="ARBA00022643"/>
    </source>
</evidence>
<evidence type="ECO:0000256" key="4">
    <source>
        <dbReference type="ARBA" id="ARBA00023002"/>
    </source>
</evidence>
<dbReference type="HAMAP" id="MF_00853">
    <property type="entry name" value="HemG"/>
    <property type="match status" value="1"/>
</dbReference>
<dbReference type="EMBL" id="CP002209">
    <property type="protein sequence ID" value="ADN75888.1"/>
    <property type="molecule type" value="Genomic_DNA"/>
</dbReference>
<feature type="domain" description="Flavodoxin" evidence="8">
    <location>
        <begin position="5"/>
        <end position="152"/>
    </location>
</feature>
<dbReference type="InterPro" id="IPR052200">
    <property type="entry name" value="Protoporphyrinogen_IX_DH"/>
</dbReference>
<protein>
    <recommendedName>
        <fullName evidence="7">Protoporphyrinogen IX dehydrogenase [quinone]</fullName>
        <ecNumber evidence="7">1.3.5.3</ecNumber>
    </recommendedName>
    <alternativeName>
        <fullName evidence="7">Protoporphyrinogen IX dehydrogenase [menaquinone]</fullName>
    </alternativeName>
    <alternativeName>
        <fullName evidence="7">Protoporphyrinogen IX dehydrogenase [ubiquinone]</fullName>
    </alternativeName>
    <alternativeName>
        <fullName evidence="7">Protoporphyrinogen oxidase</fullName>
        <shortName evidence="7">PPO</shortName>
    </alternativeName>
</protein>
<name>E1SRD7_FERBD</name>
<dbReference type="InterPro" id="IPR029039">
    <property type="entry name" value="Flavoprotein-like_sf"/>
</dbReference>
<dbReference type="Pfam" id="PF12724">
    <property type="entry name" value="Flavodoxin_5"/>
    <property type="match status" value="1"/>
</dbReference>
<keyword evidence="3 7" id="KW-0547">Nucleotide-binding</keyword>
<dbReference type="PANTHER" id="PTHR38030:SF2">
    <property type="entry name" value="PROTOPORPHYRINOGEN IX DEHYDROGENASE [QUINONE]"/>
    <property type="match status" value="1"/>
</dbReference>
<proteinExistence type="inferred from homology"/>
<keyword evidence="7" id="KW-1003">Cell membrane</keyword>
<evidence type="ECO:0000313" key="9">
    <source>
        <dbReference type="EMBL" id="ADN75888.1"/>
    </source>
</evidence>
<comment type="similarity">
    <text evidence="7">Belongs to the HemG family.</text>
</comment>
<comment type="catalytic activity">
    <reaction evidence="7">
        <text>protoporphyrinogen IX + 3 a quinone = protoporphyrin IX + 3 a quinol</text>
        <dbReference type="Rhea" id="RHEA:65032"/>
        <dbReference type="ChEBI" id="CHEBI:24646"/>
        <dbReference type="ChEBI" id="CHEBI:57306"/>
        <dbReference type="ChEBI" id="CHEBI:57307"/>
        <dbReference type="ChEBI" id="CHEBI:132124"/>
        <dbReference type="EC" id="1.3.5.3"/>
    </reaction>
</comment>
<keyword evidence="10" id="KW-1185">Reference proteome</keyword>
<keyword evidence="2 7" id="KW-0288">FMN</keyword>
<evidence type="ECO:0000256" key="5">
    <source>
        <dbReference type="ARBA" id="ARBA00023136"/>
    </source>
</evidence>
<evidence type="ECO:0000256" key="1">
    <source>
        <dbReference type="ARBA" id="ARBA00022630"/>
    </source>
</evidence>
<dbReference type="STRING" id="550540.Fbal_1684"/>
<dbReference type="AlphaFoldDB" id="E1SRD7"/>
<comment type="pathway">
    <text evidence="7">Porphyrin-containing compound metabolism; protoporphyrin-IX biosynthesis; protoporphyrin-IX from protoporphyrinogen-IX: step 1/1.</text>
</comment>
<keyword evidence="6 7" id="KW-0627">Porphyrin biosynthesis</keyword>
<organism evidence="9 10">
    <name type="scientific">Ferrimonas balearica (strain DSM 9799 / CCM 4581 / KCTC 23876 / PAT)</name>
    <dbReference type="NCBI Taxonomy" id="550540"/>
    <lineage>
        <taxon>Bacteria</taxon>
        <taxon>Pseudomonadati</taxon>
        <taxon>Pseudomonadota</taxon>
        <taxon>Gammaproteobacteria</taxon>
        <taxon>Alteromonadales</taxon>
        <taxon>Ferrimonadaceae</taxon>
        <taxon>Ferrimonas</taxon>
    </lineage>
</organism>
<dbReference type="eggNOG" id="COG4635">
    <property type="taxonomic scope" value="Bacteria"/>
</dbReference>
<dbReference type="RefSeq" id="WP_013345194.1">
    <property type="nucleotide sequence ID" value="NC_014541.1"/>
</dbReference>
<dbReference type="InterPro" id="IPR044264">
    <property type="entry name" value="HemG"/>
</dbReference>
<dbReference type="Proteomes" id="UP000006683">
    <property type="component" value="Chromosome"/>
</dbReference>
<comment type="catalytic activity">
    <reaction evidence="7">
        <text>protoporphyrinogen IX + 3 a menaquinone = protoporphyrin IX + 3 a menaquinol</text>
        <dbReference type="Rhea" id="RHEA:27409"/>
        <dbReference type="Rhea" id="RHEA-COMP:9537"/>
        <dbReference type="Rhea" id="RHEA-COMP:9539"/>
        <dbReference type="ChEBI" id="CHEBI:16374"/>
        <dbReference type="ChEBI" id="CHEBI:18151"/>
        <dbReference type="ChEBI" id="CHEBI:57306"/>
        <dbReference type="ChEBI" id="CHEBI:57307"/>
        <dbReference type="EC" id="1.3.5.3"/>
    </reaction>
</comment>
<dbReference type="KEGG" id="fbl:Fbal_1684"/>
<dbReference type="OrthoDB" id="9795729at2"/>
<dbReference type="GeneID" id="67181892"/>
<dbReference type="GO" id="GO:0070819">
    <property type="term" value="F:menaquinone-dependent protoporphyrinogen oxidase activity"/>
    <property type="evidence" value="ECO:0007669"/>
    <property type="project" value="UniProtKB-UniRule"/>
</dbReference>
<keyword evidence="4 7" id="KW-0560">Oxidoreductase</keyword>
<dbReference type="GO" id="GO:0006782">
    <property type="term" value="P:protoporphyrinogen IX biosynthetic process"/>
    <property type="evidence" value="ECO:0007669"/>
    <property type="project" value="UniProtKB-UniRule"/>
</dbReference>
<keyword evidence="7" id="KW-0997">Cell inner membrane</keyword>
<dbReference type="UniPathway" id="UPA00251">
    <property type="reaction ID" value="UER00324"/>
</dbReference>
<dbReference type="GO" id="GO:0005886">
    <property type="term" value="C:plasma membrane"/>
    <property type="evidence" value="ECO:0007669"/>
    <property type="project" value="UniProtKB-SubCell"/>
</dbReference>
<keyword evidence="1 7" id="KW-0285">Flavoprotein</keyword>
<gene>
    <name evidence="7" type="primary">hemG</name>
    <name evidence="9" type="ordered locus">Fbal_1684</name>
</gene>